<dbReference type="AlphaFoldDB" id="A0A9Q9AWV3"/>
<name>A0A9Q9AWV3_9PEZI</name>
<dbReference type="EMBL" id="CP099425">
    <property type="protein sequence ID" value="USW56615.1"/>
    <property type="molecule type" value="Genomic_DNA"/>
</dbReference>
<gene>
    <name evidence="1" type="ORF">Slin15195_G099340</name>
</gene>
<sequence>MQRDTDQAVEDIWCQRLLTLGAQWFESQQRYECIDDFLHGEDNSLNDQPLPTAMELGWFSVGIASNGFWVAEYHQRQSPRDATGRAFRVEARQVQLARTMEEKCEILQLMGATFYRSIDDYDGFGCLNAWAKGRPLLPDTGN</sequence>
<reference evidence="1" key="1">
    <citation type="submission" date="2022-06" db="EMBL/GenBank/DDBJ databases">
        <title>Complete genome sequences of two strains of the flax pathogen Septoria linicola.</title>
        <authorList>
            <person name="Lapalu N."/>
            <person name="Simon A."/>
            <person name="Demenou B."/>
            <person name="Paumier D."/>
            <person name="Guillot M.-P."/>
            <person name="Gout L."/>
            <person name="Valade R."/>
        </authorList>
    </citation>
    <scope>NUCLEOTIDE SEQUENCE</scope>
    <source>
        <strain evidence="1">SE15195</strain>
    </source>
</reference>
<dbReference type="Proteomes" id="UP001056384">
    <property type="component" value="Chromosome 8"/>
</dbReference>
<protein>
    <submittedName>
        <fullName evidence="1">Uncharacterized protein</fullName>
    </submittedName>
</protein>
<evidence type="ECO:0000313" key="2">
    <source>
        <dbReference type="Proteomes" id="UP001056384"/>
    </source>
</evidence>
<evidence type="ECO:0000313" key="1">
    <source>
        <dbReference type="EMBL" id="USW56615.1"/>
    </source>
</evidence>
<keyword evidence="2" id="KW-1185">Reference proteome</keyword>
<proteinExistence type="predicted"/>
<organism evidence="1 2">
    <name type="scientific">Septoria linicola</name>
    <dbReference type="NCBI Taxonomy" id="215465"/>
    <lineage>
        <taxon>Eukaryota</taxon>
        <taxon>Fungi</taxon>
        <taxon>Dikarya</taxon>
        <taxon>Ascomycota</taxon>
        <taxon>Pezizomycotina</taxon>
        <taxon>Dothideomycetes</taxon>
        <taxon>Dothideomycetidae</taxon>
        <taxon>Mycosphaerellales</taxon>
        <taxon>Mycosphaerellaceae</taxon>
        <taxon>Septoria</taxon>
    </lineage>
</organism>
<accession>A0A9Q9AWV3</accession>